<protein>
    <submittedName>
        <fullName evidence="1">Uncharacterized protein</fullName>
    </submittedName>
</protein>
<dbReference type="AlphaFoldDB" id="A0A5C5Y6E0"/>
<evidence type="ECO:0000313" key="2">
    <source>
        <dbReference type="Proteomes" id="UP000317238"/>
    </source>
</evidence>
<comment type="caution">
    <text evidence="1">The sequence shown here is derived from an EMBL/GenBank/DDBJ whole genome shotgun (WGS) entry which is preliminary data.</text>
</comment>
<reference evidence="1 2" key="1">
    <citation type="submission" date="2019-02" db="EMBL/GenBank/DDBJ databases">
        <title>Deep-cultivation of Planctomycetes and their phenomic and genomic characterization uncovers novel biology.</title>
        <authorList>
            <person name="Wiegand S."/>
            <person name="Jogler M."/>
            <person name="Boedeker C."/>
            <person name="Pinto D."/>
            <person name="Vollmers J."/>
            <person name="Rivas-Marin E."/>
            <person name="Kohn T."/>
            <person name="Peeters S.H."/>
            <person name="Heuer A."/>
            <person name="Rast P."/>
            <person name="Oberbeckmann S."/>
            <person name="Bunk B."/>
            <person name="Jeske O."/>
            <person name="Meyerdierks A."/>
            <person name="Storesund J.E."/>
            <person name="Kallscheuer N."/>
            <person name="Luecker S."/>
            <person name="Lage O.M."/>
            <person name="Pohl T."/>
            <person name="Merkel B.J."/>
            <person name="Hornburger P."/>
            <person name="Mueller R.-W."/>
            <person name="Bruemmer F."/>
            <person name="Labrenz M."/>
            <person name="Spormann A.M."/>
            <person name="Op Den Camp H."/>
            <person name="Overmann J."/>
            <person name="Amann R."/>
            <person name="Jetten M.S.M."/>
            <person name="Mascher T."/>
            <person name="Medema M.H."/>
            <person name="Devos D.P."/>
            <person name="Kaster A.-K."/>
            <person name="Ovreas L."/>
            <person name="Rohde M."/>
            <person name="Galperin M.Y."/>
            <person name="Jogler C."/>
        </authorList>
    </citation>
    <scope>NUCLEOTIDE SEQUENCE [LARGE SCALE GENOMIC DNA]</scope>
    <source>
        <strain evidence="1 2">Pan14r</strain>
    </source>
</reference>
<dbReference type="Proteomes" id="UP000317238">
    <property type="component" value="Unassembled WGS sequence"/>
</dbReference>
<accession>A0A5C5Y6E0</accession>
<dbReference type="EMBL" id="SJPL01000001">
    <property type="protein sequence ID" value="TWT69825.1"/>
    <property type="molecule type" value="Genomic_DNA"/>
</dbReference>
<sequence>MRIEIRRLPQCNDTGRAITNGRFPHRALFAVTRLQVSSKGAHKKIELTPDPISQISKRFDLCRFDAAVMDERRAVS</sequence>
<evidence type="ECO:0000313" key="1">
    <source>
        <dbReference type="EMBL" id="TWT69825.1"/>
    </source>
</evidence>
<organism evidence="1 2">
    <name type="scientific">Crateriforma conspicua</name>
    <dbReference type="NCBI Taxonomy" id="2527996"/>
    <lineage>
        <taxon>Bacteria</taxon>
        <taxon>Pseudomonadati</taxon>
        <taxon>Planctomycetota</taxon>
        <taxon>Planctomycetia</taxon>
        <taxon>Planctomycetales</taxon>
        <taxon>Planctomycetaceae</taxon>
        <taxon>Crateriforma</taxon>
    </lineage>
</organism>
<proteinExistence type="predicted"/>
<keyword evidence="2" id="KW-1185">Reference proteome</keyword>
<name>A0A5C5Y6E0_9PLAN</name>
<gene>
    <name evidence="1" type="ORF">Pan14r_21210</name>
</gene>